<dbReference type="EMBL" id="RCHS01003854">
    <property type="protein sequence ID" value="RMX39167.1"/>
    <property type="molecule type" value="Genomic_DNA"/>
</dbReference>
<dbReference type="Proteomes" id="UP000275408">
    <property type="component" value="Unassembled WGS sequence"/>
</dbReference>
<evidence type="ECO:0000256" key="1">
    <source>
        <dbReference type="SAM" id="SignalP"/>
    </source>
</evidence>
<reference evidence="2 3" key="1">
    <citation type="journal article" date="2018" name="Sci. Rep.">
        <title>Comparative analysis of the Pocillopora damicornis genome highlights role of immune system in coral evolution.</title>
        <authorList>
            <person name="Cunning R."/>
            <person name="Bay R.A."/>
            <person name="Gillette P."/>
            <person name="Baker A.C."/>
            <person name="Traylor-Knowles N."/>
        </authorList>
    </citation>
    <scope>NUCLEOTIDE SEQUENCE [LARGE SCALE GENOMIC DNA]</scope>
    <source>
        <strain evidence="2">RSMAS</strain>
        <tissue evidence="2">Whole animal</tissue>
    </source>
</reference>
<name>A0A3M6TCK7_POCDA</name>
<dbReference type="AlphaFoldDB" id="A0A3M6TCK7"/>
<accession>A0A3M6TCK7</accession>
<comment type="caution">
    <text evidence="2">The sequence shown here is derived from an EMBL/GenBank/DDBJ whole genome shotgun (WGS) entry which is preliminary data.</text>
</comment>
<sequence>MSKSTSAQMNFQTSMLFLMFSTLVFQMMVQITDGDVGSCSLHMYFYETRSSCETPFYRRLQLGHTANCSDSFESLISCIKNVTRVCEHSWRSDKWIDMDVRLKFRRQFYCHDGALILPMALCRSGYYRKGPKCVREFHRKFRNDTSDPSLCDEYSKAKDCIKDLLNFECPAKKGSESPLMKISFDGYNPFCPNRVYRPLTTVTTPTHRTQQKYEKVPGPTIKPVLSRKKNSSSGACCNKLYSELHLLILILLVEQFSVRCR</sequence>
<dbReference type="OrthoDB" id="5975841at2759"/>
<proteinExistence type="predicted"/>
<gene>
    <name evidence="2" type="ORF">pdam_00023340</name>
</gene>
<protein>
    <submittedName>
        <fullName evidence="2">Uncharacterized protein</fullName>
    </submittedName>
</protein>
<keyword evidence="3" id="KW-1185">Reference proteome</keyword>
<evidence type="ECO:0000313" key="2">
    <source>
        <dbReference type="EMBL" id="RMX39167.1"/>
    </source>
</evidence>
<feature type="chain" id="PRO_5018333708" evidence="1">
    <location>
        <begin position="35"/>
        <end position="261"/>
    </location>
</feature>
<keyword evidence="1" id="KW-0732">Signal</keyword>
<feature type="signal peptide" evidence="1">
    <location>
        <begin position="1"/>
        <end position="34"/>
    </location>
</feature>
<evidence type="ECO:0000313" key="3">
    <source>
        <dbReference type="Proteomes" id="UP000275408"/>
    </source>
</evidence>
<organism evidence="2 3">
    <name type="scientific">Pocillopora damicornis</name>
    <name type="common">Cauliflower coral</name>
    <name type="synonym">Millepora damicornis</name>
    <dbReference type="NCBI Taxonomy" id="46731"/>
    <lineage>
        <taxon>Eukaryota</taxon>
        <taxon>Metazoa</taxon>
        <taxon>Cnidaria</taxon>
        <taxon>Anthozoa</taxon>
        <taxon>Hexacorallia</taxon>
        <taxon>Scleractinia</taxon>
        <taxon>Astrocoeniina</taxon>
        <taxon>Pocilloporidae</taxon>
        <taxon>Pocillopora</taxon>
    </lineage>
</organism>